<keyword evidence="2" id="KW-0732">Signal</keyword>
<reference evidence="4 5" key="1">
    <citation type="submission" date="2019-12" db="EMBL/GenBank/DDBJ databases">
        <title>Hymenobacter sp. HMF4947 Genome sequencing and assembly.</title>
        <authorList>
            <person name="Kang H."/>
            <person name="Cha I."/>
            <person name="Kim H."/>
            <person name="Joh K."/>
        </authorList>
    </citation>
    <scope>NUCLEOTIDE SEQUENCE [LARGE SCALE GENOMIC DNA]</scope>
    <source>
        <strain evidence="4 5">HMF4947</strain>
    </source>
</reference>
<dbReference type="Gene3D" id="3.40.50.1820">
    <property type="entry name" value="alpha/beta hydrolase"/>
    <property type="match status" value="1"/>
</dbReference>
<accession>A0A7K1TAH4</accession>
<dbReference type="EMBL" id="WQKZ01000001">
    <property type="protein sequence ID" value="MVN75407.1"/>
    <property type="molecule type" value="Genomic_DNA"/>
</dbReference>
<dbReference type="InterPro" id="IPR022742">
    <property type="entry name" value="Hydrolase_4"/>
</dbReference>
<keyword evidence="5" id="KW-1185">Reference proteome</keyword>
<dbReference type="AlphaFoldDB" id="A0A7K1TAH4"/>
<dbReference type="Proteomes" id="UP000441336">
    <property type="component" value="Unassembled WGS sequence"/>
</dbReference>
<name>A0A7K1TAH4_9BACT</name>
<dbReference type="RefSeq" id="WP_157562146.1">
    <property type="nucleotide sequence ID" value="NZ_WQKZ01000001.1"/>
</dbReference>
<dbReference type="PANTHER" id="PTHR22946:SF9">
    <property type="entry name" value="POLYKETIDE TRANSFERASE AF380"/>
    <property type="match status" value="1"/>
</dbReference>
<sequence length="283" mass="30563">MVRFGVLLLLLLLQTASAWALKPVAKWWAKPDTLGLKYQDLTLTTPDHVHLAAWLIAPAATAPTQHTTIVMAGGDSGNMASLIYPAAALAAAGYQVLLFDYRGFGHSDAFAINQDYLYYPEFTTDLRTALAEARRRAPRQRVGVLGFSMGTIAGSEAAATTQCDFLLTVGYVASPQKVVAYYQRTRPERPVLLPADAATYSQVAPQVQCPWLFIAGTEDKVTTLADSMAVARAARRRQRREVLPIKGDHMGSMMVFSDDEATTAANVQAVGRFLAGQLAAGKG</sequence>
<dbReference type="Pfam" id="PF12146">
    <property type="entry name" value="Hydrolase_4"/>
    <property type="match status" value="1"/>
</dbReference>
<feature type="domain" description="Serine aminopeptidase S33" evidence="3">
    <location>
        <begin position="76"/>
        <end position="162"/>
    </location>
</feature>
<evidence type="ECO:0000313" key="4">
    <source>
        <dbReference type="EMBL" id="MVN75407.1"/>
    </source>
</evidence>
<dbReference type="GO" id="GO:0052689">
    <property type="term" value="F:carboxylic ester hydrolase activity"/>
    <property type="evidence" value="ECO:0007669"/>
    <property type="project" value="UniProtKB-ARBA"/>
</dbReference>
<dbReference type="InterPro" id="IPR029058">
    <property type="entry name" value="AB_hydrolase_fold"/>
</dbReference>
<protein>
    <submittedName>
        <fullName evidence="4">Alpha/beta fold hydrolase</fullName>
    </submittedName>
</protein>
<comment type="caution">
    <text evidence="4">The sequence shown here is derived from an EMBL/GenBank/DDBJ whole genome shotgun (WGS) entry which is preliminary data.</text>
</comment>
<dbReference type="InterPro" id="IPR050261">
    <property type="entry name" value="FrsA_esterase"/>
</dbReference>
<proteinExistence type="predicted"/>
<feature type="signal peptide" evidence="2">
    <location>
        <begin position="1"/>
        <end position="20"/>
    </location>
</feature>
<dbReference type="PANTHER" id="PTHR22946">
    <property type="entry name" value="DIENELACTONE HYDROLASE DOMAIN-CONTAINING PROTEIN-RELATED"/>
    <property type="match status" value="1"/>
</dbReference>
<evidence type="ECO:0000256" key="1">
    <source>
        <dbReference type="ARBA" id="ARBA00022801"/>
    </source>
</evidence>
<gene>
    <name evidence="4" type="ORF">GO988_03625</name>
</gene>
<dbReference type="SUPFAM" id="SSF53474">
    <property type="entry name" value="alpha/beta-Hydrolases"/>
    <property type="match status" value="1"/>
</dbReference>
<feature type="chain" id="PRO_5029612117" evidence="2">
    <location>
        <begin position="21"/>
        <end position="283"/>
    </location>
</feature>
<organism evidence="4 5">
    <name type="scientific">Hymenobacter ginkgonis</name>
    <dbReference type="NCBI Taxonomy" id="2682976"/>
    <lineage>
        <taxon>Bacteria</taxon>
        <taxon>Pseudomonadati</taxon>
        <taxon>Bacteroidota</taxon>
        <taxon>Cytophagia</taxon>
        <taxon>Cytophagales</taxon>
        <taxon>Hymenobacteraceae</taxon>
        <taxon>Hymenobacter</taxon>
    </lineage>
</organism>
<evidence type="ECO:0000259" key="3">
    <source>
        <dbReference type="Pfam" id="PF12146"/>
    </source>
</evidence>
<keyword evidence="1 4" id="KW-0378">Hydrolase</keyword>
<evidence type="ECO:0000313" key="5">
    <source>
        <dbReference type="Proteomes" id="UP000441336"/>
    </source>
</evidence>
<evidence type="ECO:0000256" key="2">
    <source>
        <dbReference type="SAM" id="SignalP"/>
    </source>
</evidence>